<dbReference type="EMBL" id="AP027731">
    <property type="protein sequence ID" value="BDZ45930.1"/>
    <property type="molecule type" value="Genomic_DNA"/>
</dbReference>
<gene>
    <name evidence="2" type="ORF">GCM10025866_18390</name>
</gene>
<evidence type="ECO:0000313" key="3">
    <source>
        <dbReference type="Proteomes" id="UP001321498"/>
    </source>
</evidence>
<organism evidence="2 3">
    <name type="scientific">Naasia aerilata</name>
    <dbReference type="NCBI Taxonomy" id="1162966"/>
    <lineage>
        <taxon>Bacteria</taxon>
        <taxon>Bacillati</taxon>
        <taxon>Actinomycetota</taxon>
        <taxon>Actinomycetes</taxon>
        <taxon>Micrococcales</taxon>
        <taxon>Microbacteriaceae</taxon>
        <taxon>Naasia</taxon>
    </lineage>
</organism>
<evidence type="ECO:0000256" key="1">
    <source>
        <dbReference type="SAM" id="Phobius"/>
    </source>
</evidence>
<accession>A0ABM8GCF4</accession>
<keyword evidence="1" id="KW-0812">Transmembrane</keyword>
<keyword evidence="1" id="KW-1133">Transmembrane helix</keyword>
<reference evidence="3" key="1">
    <citation type="journal article" date="2019" name="Int. J. Syst. Evol. Microbiol.">
        <title>The Global Catalogue of Microorganisms (GCM) 10K type strain sequencing project: providing services to taxonomists for standard genome sequencing and annotation.</title>
        <authorList>
            <consortium name="The Broad Institute Genomics Platform"/>
            <consortium name="The Broad Institute Genome Sequencing Center for Infectious Disease"/>
            <person name="Wu L."/>
            <person name="Ma J."/>
        </authorList>
    </citation>
    <scope>NUCLEOTIDE SEQUENCE [LARGE SCALE GENOMIC DNA]</scope>
    <source>
        <strain evidence="3">NBRC 108725</strain>
    </source>
</reference>
<dbReference type="RefSeq" id="WP_286279161.1">
    <property type="nucleotide sequence ID" value="NZ_AP027731.1"/>
</dbReference>
<sequence>MILKREGRTSVLYSLAVLPFDYGLLLLSFVLMAWMPLFVGFYSLLFLANLLVLPVAFFRWFREMKRLGSA</sequence>
<keyword evidence="3" id="KW-1185">Reference proteome</keyword>
<feature type="transmembrane region" description="Helical" evidence="1">
    <location>
        <begin position="41"/>
        <end position="61"/>
    </location>
</feature>
<evidence type="ECO:0000313" key="2">
    <source>
        <dbReference type="EMBL" id="BDZ45930.1"/>
    </source>
</evidence>
<dbReference type="Proteomes" id="UP001321498">
    <property type="component" value="Chromosome"/>
</dbReference>
<proteinExistence type="predicted"/>
<evidence type="ECO:0008006" key="4">
    <source>
        <dbReference type="Google" id="ProtNLM"/>
    </source>
</evidence>
<name>A0ABM8GCF4_9MICO</name>
<protein>
    <recommendedName>
        <fullName evidence="4">NADH dehydrogenase subunit 1</fullName>
    </recommendedName>
</protein>
<keyword evidence="1" id="KW-0472">Membrane</keyword>
<feature type="transmembrane region" description="Helical" evidence="1">
    <location>
        <begin position="12"/>
        <end position="35"/>
    </location>
</feature>